<organism evidence="2 3">
    <name type="scientific">Bradyrhizobium zhanjiangense</name>
    <dbReference type="NCBI Taxonomy" id="1325107"/>
    <lineage>
        <taxon>Bacteria</taxon>
        <taxon>Pseudomonadati</taxon>
        <taxon>Pseudomonadota</taxon>
        <taxon>Alphaproteobacteria</taxon>
        <taxon>Hyphomicrobiales</taxon>
        <taxon>Nitrobacteraceae</taxon>
        <taxon>Bradyrhizobium</taxon>
    </lineage>
</organism>
<proteinExistence type="predicted"/>
<dbReference type="Proteomes" id="UP000290174">
    <property type="component" value="Unassembled WGS sequence"/>
</dbReference>
<sequence>MMLNSNAHERLANRHAAAKAFVRYGLADEADFEKTKTGELKGLKAGKHVKDWKKAMANPDQWVWENLIPEFEKRGVTDPVEQIAEARKMFPGTSSDLVAKLITRKQSLQNHATLYQQAQGLKAAEGNQKDPFVALNSLTTSLSNFTGALTSPAMESAAGVLSSMASWIGSWAEALSKFSSENSTASKVIGGGALAGGLTAGAIGSGMLAKNLFNGFGLGTSAVALDGSAAALTAAAAELSAAAGVSAAAKGAATLRRPLAGLEAPSGRQAPRPHLGPRSQLGASGPCTRRLGMPAMTALPAASGCGFSAAGPCATSIAARSATATTRWRQNCHRP</sequence>
<feature type="region of interest" description="Disordered" evidence="1">
    <location>
        <begin position="263"/>
        <end position="285"/>
    </location>
</feature>
<evidence type="ECO:0000313" key="3">
    <source>
        <dbReference type="Proteomes" id="UP000290174"/>
    </source>
</evidence>
<protein>
    <submittedName>
        <fullName evidence="2">Uncharacterized protein</fullName>
    </submittedName>
</protein>
<comment type="caution">
    <text evidence="2">The sequence shown here is derived from an EMBL/GenBank/DDBJ whole genome shotgun (WGS) entry which is preliminary data.</text>
</comment>
<dbReference type="AlphaFoldDB" id="A0A4Q0QLK0"/>
<dbReference type="EMBL" id="RKMK01000016">
    <property type="protein sequence ID" value="RXG95258.1"/>
    <property type="molecule type" value="Genomic_DNA"/>
</dbReference>
<evidence type="ECO:0000313" key="2">
    <source>
        <dbReference type="EMBL" id="RXG95258.1"/>
    </source>
</evidence>
<name>A0A4Q0QLK0_9BRAD</name>
<reference evidence="2 3" key="1">
    <citation type="submission" date="2018-11" db="EMBL/GenBank/DDBJ databases">
        <title>Bradyrhizobium sp. nov., isolated from effective nodules of peanut in China.</title>
        <authorList>
            <person name="Li Y."/>
        </authorList>
    </citation>
    <scope>NUCLEOTIDE SEQUENCE [LARGE SCALE GENOMIC DNA]</scope>
    <source>
        <strain evidence="2 3">CCBAU 51770</strain>
    </source>
</reference>
<gene>
    <name evidence="2" type="ORF">EAS61_19065</name>
</gene>
<evidence type="ECO:0000256" key="1">
    <source>
        <dbReference type="SAM" id="MobiDB-lite"/>
    </source>
</evidence>
<accession>A0A4Q0QLK0</accession>